<feature type="chain" id="PRO_5001529361" evidence="2">
    <location>
        <begin position="30"/>
        <end position="469"/>
    </location>
</feature>
<keyword evidence="2" id="KW-0732">Signal</keyword>
<sequence>MAFTFLRAFVWATVCTLIVFEGPMTDVQASPMSQEPRYGSISSDSSKTPQYGGPLRCDISELDLIVIDIGCTINATLNTVKSGVSAGTSLLGLDRQLTADDTDSVARFEAFVGSTFTRKFSTLMEHKVANVTNLPWSGHFYPAALDSINHPTRPGQKGPSAKYAEAFGLDVKTVVAKVSAKKGIQYYYDNNFPSCQTNVDCKPDGTVICSRMNDATGTDIAGVCIDYWAGVCHAWSMASILELQPKCAVTVGNVEFSPLDIQALLTHMYDEAAKESVMAGARFDASMDKTRDSYNRPNSPILRDINAGSLLIILINMVGILGKSFVADITVDEAVWNQPVMSYKINVVQPVDEKMLQKLYDSSQYPFNDAAASLMYLEMEVWWVVENKPGHEYHASGARVHDSAKHLQRMIIELDDQDNVIGGENLHEQFDFVWLDRTIYDLDTFVSGGIEYKMVNKILRASQECTSFE</sequence>
<dbReference type="AlphaFoldDB" id="A0A024G6Q7"/>
<evidence type="ECO:0000256" key="2">
    <source>
        <dbReference type="SAM" id="SignalP"/>
    </source>
</evidence>
<evidence type="ECO:0000256" key="1">
    <source>
        <dbReference type="SAM" id="MobiDB-lite"/>
    </source>
</evidence>
<evidence type="ECO:0000313" key="4">
    <source>
        <dbReference type="Proteomes" id="UP000053237"/>
    </source>
</evidence>
<proteinExistence type="predicted"/>
<dbReference type="Proteomes" id="UP000053237">
    <property type="component" value="Unassembled WGS sequence"/>
</dbReference>
<name>A0A024G6Q7_9STRA</name>
<keyword evidence="4" id="KW-1185">Reference proteome</keyword>
<accession>A0A024G6Q7</accession>
<evidence type="ECO:0000313" key="3">
    <source>
        <dbReference type="EMBL" id="CCI41995.1"/>
    </source>
</evidence>
<protein>
    <submittedName>
        <fullName evidence="3">Uncharacterized protein</fullName>
    </submittedName>
</protein>
<feature type="signal peptide" evidence="2">
    <location>
        <begin position="1"/>
        <end position="29"/>
    </location>
</feature>
<feature type="region of interest" description="Disordered" evidence="1">
    <location>
        <begin position="31"/>
        <end position="50"/>
    </location>
</feature>
<dbReference type="Gene3D" id="3.30.40.240">
    <property type="entry name" value="Transglutaminase elicitor, body domain"/>
    <property type="match status" value="1"/>
</dbReference>
<reference evidence="3 4" key="1">
    <citation type="submission" date="2012-05" db="EMBL/GenBank/DDBJ databases">
        <title>Recombination and specialization in a pathogen metapopulation.</title>
        <authorList>
            <person name="Gardiner A."/>
            <person name="Kemen E."/>
            <person name="Schultz-Larsen T."/>
            <person name="MacLean D."/>
            <person name="Van Oosterhout C."/>
            <person name="Jones J.D.G."/>
        </authorList>
    </citation>
    <scope>NUCLEOTIDE SEQUENCE [LARGE SCALE GENOMIC DNA]</scope>
    <source>
        <strain evidence="3 4">Ac Nc2</strain>
    </source>
</reference>
<dbReference type="GO" id="GO:0016755">
    <property type="term" value="F:aminoacyltransferase activity"/>
    <property type="evidence" value="ECO:0007669"/>
    <property type="project" value="InterPro"/>
</dbReference>
<dbReference type="OrthoDB" id="10249031at2759"/>
<gene>
    <name evidence="3" type="ORF">BN9_027790</name>
</gene>
<dbReference type="InParanoid" id="A0A024G6Q7"/>
<dbReference type="STRING" id="65357.A0A024G6Q7"/>
<dbReference type="InterPro" id="IPR032048">
    <property type="entry name" value="TGase_elicitor"/>
</dbReference>
<comment type="caution">
    <text evidence="3">The sequence shown here is derived from an EMBL/GenBank/DDBJ whole genome shotgun (WGS) entry which is preliminary data.</text>
</comment>
<organism evidence="3 4">
    <name type="scientific">Albugo candida</name>
    <dbReference type="NCBI Taxonomy" id="65357"/>
    <lineage>
        <taxon>Eukaryota</taxon>
        <taxon>Sar</taxon>
        <taxon>Stramenopiles</taxon>
        <taxon>Oomycota</taxon>
        <taxon>Peronosporomycetes</taxon>
        <taxon>Albuginales</taxon>
        <taxon>Albuginaceae</taxon>
        <taxon>Albugo</taxon>
    </lineage>
</organism>
<feature type="compositionally biased region" description="Polar residues" evidence="1">
    <location>
        <begin position="40"/>
        <end position="49"/>
    </location>
</feature>
<dbReference type="EMBL" id="CAIX01000028">
    <property type="protein sequence ID" value="CCI41995.1"/>
    <property type="molecule type" value="Genomic_DNA"/>
</dbReference>
<dbReference type="Pfam" id="PF16683">
    <property type="entry name" value="TGase_elicitor"/>
    <property type="match status" value="1"/>
</dbReference>